<feature type="region of interest" description="Disordered" evidence="1">
    <location>
        <begin position="96"/>
        <end position="122"/>
    </location>
</feature>
<keyword evidence="3" id="KW-1185">Reference proteome</keyword>
<dbReference type="EMBL" id="JACASE010000003">
    <property type="protein sequence ID" value="KAF6485702.1"/>
    <property type="molecule type" value="Genomic_DNA"/>
</dbReference>
<dbReference type="AlphaFoldDB" id="A0A7J8IP84"/>
<feature type="compositionally biased region" description="Pro residues" evidence="1">
    <location>
        <begin position="106"/>
        <end position="122"/>
    </location>
</feature>
<evidence type="ECO:0000256" key="1">
    <source>
        <dbReference type="SAM" id="MobiDB-lite"/>
    </source>
</evidence>
<protein>
    <submittedName>
        <fullName evidence="2">Uncharacterized protein</fullName>
    </submittedName>
</protein>
<reference evidence="2 3" key="1">
    <citation type="journal article" date="2020" name="Nature">
        <title>Six reference-quality genomes reveal evolution of bat adaptations.</title>
        <authorList>
            <person name="Jebb D."/>
            <person name="Huang Z."/>
            <person name="Pippel M."/>
            <person name="Hughes G.M."/>
            <person name="Lavrichenko K."/>
            <person name="Devanna P."/>
            <person name="Winkler S."/>
            <person name="Jermiin L.S."/>
            <person name="Skirmuntt E.C."/>
            <person name="Katzourakis A."/>
            <person name="Burkitt-Gray L."/>
            <person name="Ray D.A."/>
            <person name="Sullivan K.A.M."/>
            <person name="Roscito J.G."/>
            <person name="Kirilenko B.M."/>
            <person name="Davalos L.M."/>
            <person name="Corthals A.P."/>
            <person name="Power M.L."/>
            <person name="Jones G."/>
            <person name="Ransome R.D."/>
            <person name="Dechmann D.K.N."/>
            <person name="Locatelli A.G."/>
            <person name="Puechmaille S.J."/>
            <person name="Fedrigo O."/>
            <person name="Jarvis E.D."/>
            <person name="Hiller M."/>
            <person name="Vernes S.C."/>
            <person name="Myers E.W."/>
            <person name="Teeling E.C."/>
        </authorList>
    </citation>
    <scope>NUCLEOTIDE SEQUENCE [LARGE SCALE GENOMIC DNA]</scope>
    <source>
        <strain evidence="2">MRouAeg1</strain>
        <tissue evidence="2">Muscle</tissue>
    </source>
</reference>
<accession>A0A7J8IP84</accession>
<dbReference type="Proteomes" id="UP000593571">
    <property type="component" value="Unassembled WGS sequence"/>
</dbReference>
<proteinExistence type="predicted"/>
<organism evidence="2 3">
    <name type="scientific">Rousettus aegyptiacus</name>
    <name type="common">Egyptian fruit bat</name>
    <name type="synonym">Pteropus aegyptiacus</name>
    <dbReference type="NCBI Taxonomy" id="9407"/>
    <lineage>
        <taxon>Eukaryota</taxon>
        <taxon>Metazoa</taxon>
        <taxon>Chordata</taxon>
        <taxon>Craniata</taxon>
        <taxon>Vertebrata</taxon>
        <taxon>Euteleostomi</taxon>
        <taxon>Mammalia</taxon>
        <taxon>Eutheria</taxon>
        <taxon>Laurasiatheria</taxon>
        <taxon>Chiroptera</taxon>
        <taxon>Yinpterochiroptera</taxon>
        <taxon>Pteropodoidea</taxon>
        <taxon>Pteropodidae</taxon>
        <taxon>Rousettinae</taxon>
        <taxon>Rousettus</taxon>
    </lineage>
</organism>
<gene>
    <name evidence="2" type="ORF">HJG63_010831</name>
</gene>
<name>A0A7J8IP84_ROUAE</name>
<comment type="caution">
    <text evidence="2">The sequence shown here is derived from an EMBL/GenBank/DDBJ whole genome shotgun (WGS) entry which is preliminary data.</text>
</comment>
<sequence>MMLGGQAKQGRAFGVRDNRRGNVYKQRSVRRLRQAFHRLASEGVVTRLMAHPRALVEAPCRAQRWWRGPVCGRQGPESDRAPASAQAEHIWGIALVPHPHSLGPGTAPPLSLPSPGPGAPRR</sequence>
<evidence type="ECO:0000313" key="3">
    <source>
        <dbReference type="Proteomes" id="UP000593571"/>
    </source>
</evidence>
<evidence type="ECO:0000313" key="2">
    <source>
        <dbReference type="EMBL" id="KAF6485702.1"/>
    </source>
</evidence>